<dbReference type="Proteomes" id="UP000546162">
    <property type="component" value="Unassembled WGS sequence"/>
</dbReference>
<name>A0A7W7H478_9ACTN</name>
<evidence type="ECO:0000256" key="1">
    <source>
        <dbReference type="ARBA" id="ARBA00022553"/>
    </source>
</evidence>
<dbReference type="CDD" id="cd00060">
    <property type="entry name" value="FHA"/>
    <property type="match status" value="1"/>
</dbReference>
<organism evidence="3 4">
    <name type="scientific">Actinoplanes octamycinicus</name>
    <dbReference type="NCBI Taxonomy" id="135948"/>
    <lineage>
        <taxon>Bacteria</taxon>
        <taxon>Bacillati</taxon>
        <taxon>Actinomycetota</taxon>
        <taxon>Actinomycetes</taxon>
        <taxon>Micromonosporales</taxon>
        <taxon>Micromonosporaceae</taxon>
        <taxon>Actinoplanes</taxon>
    </lineage>
</organism>
<feature type="domain" description="FHA" evidence="2">
    <location>
        <begin position="90"/>
        <end position="143"/>
    </location>
</feature>
<dbReference type="PANTHER" id="PTHR23308">
    <property type="entry name" value="NUCLEAR INHIBITOR OF PROTEIN PHOSPHATASE-1"/>
    <property type="match status" value="1"/>
</dbReference>
<dbReference type="SUPFAM" id="SSF49879">
    <property type="entry name" value="SMAD/FHA domain"/>
    <property type="match status" value="1"/>
</dbReference>
<dbReference type="InterPro" id="IPR008984">
    <property type="entry name" value="SMAD_FHA_dom_sf"/>
</dbReference>
<dbReference type="RefSeq" id="WP_185043926.1">
    <property type="nucleotide sequence ID" value="NZ_BAABFG010000005.1"/>
</dbReference>
<dbReference type="InterPro" id="IPR050923">
    <property type="entry name" value="Cell_Proc_Reg/RNA_Proc"/>
</dbReference>
<dbReference type="SMART" id="SM00240">
    <property type="entry name" value="FHA"/>
    <property type="match status" value="1"/>
</dbReference>
<dbReference type="Pfam" id="PF00498">
    <property type="entry name" value="FHA"/>
    <property type="match status" value="1"/>
</dbReference>
<protein>
    <recommendedName>
        <fullName evidence="2">FHA domain-containing protein</fullName>
    </recommendedName>
</protein>
<gene>
    <name evidence="3" type="ORF">BJY16_007125</name>
</gene>
<reference evidence="3 4" key="1">
    <citation type="submission" date="2020-08" db="EMBL/GenBank/DDBJ databases">
        <title>Sequencing the genomes of 1000 actinobacteria strains.</title>
        <authorList>
            <person name="Klenk H.-P."/>
        </authorList>
    </citation>
    <scope>NUCLEOTIDE SEQUENCE [LARGE SCALE GENOMIC DNA]</scope>
    <source>
        <strain evidence="3 4">DSM 45809</strain>
    </source>
</reference>
<keyword evidence="4" id="KW-1185">Reference proteome</keyword>
<dbReference type="AlphaFoldDB" id="A0A7W7H478"/>
<evidence type="ECO:0000313" key="4">
    <source>
        <dbReference type="Proteomes" id="UP000546162"/>
    </source>
</evidence>
<accession>A0A7W7H478</accession>
<dbReference type="InterPro" id="IPR000253">
    <property type="entry name" value="FHA_dom"/>
</dbReference>
<dbReference type="EMBL" id="JACHNB010000001">
    <property type="protein sequence ID" value="MBB4743666.1"/>
    <property type="molecule type" value="Genomic_DNA"/>
</dbReference>
<comment type="caution">
    <text evidence="3">The sequence shown here is derived from an EMBL/GenBank/DDBJ whole genome shotgun (WGS) entry which is preliminary data.</text>
</comment>
<proteinExistence type="predicted"/>
<dbReference type="Gene3D" id="2.60.200.20">
    <property type="match status" value="1"/>
</dbReference>
<keyword evidence="1" id="KW-0597">Phosphoprotein</keyword>
<dbReference type="PROSITE" id="PS50006">
    <property type="entry name" value="FHA_DOMAIN"/>
    <property type="match status" value="1"/>
</dbReference>
<evidence type="ECO:0000259" key="2">
    <source>
        <dbReference type="PROSITE" id="PS50006"/>
    </source>
</evidence>
<evidence type="ECO:0000313" key="3">
    <source>
        <dbReference type="EMBL" id="MBB4743666.1"/>
    </source>
</evidence>
<sequence length="172" mass="18619">MATLICPIHGPQSGGGSLCSQPGCMEFLQPEPTCPEPGCGNPLNPDGTCPLHSLTMAAEADVYAPATTRESILFQLEFPFGPVAVGGDELRIGRAEELGRIADALKDYDKVSRQHAIVWVESGDLYVRDLGSTNGTFVNDRKVEHGDRRQLHDGDELRFSSTVRVRVRRAGA</sequence>